<evidence type="ECO:0000256" key="3">
    <source>
        <dbReference type="ARBA" id="ARBA00022692"/>
    </source>
</evidence>
<feature type="transmembrane region" description="Helical" evidence="6">
    <location>
        <begin position="745"/>
        <end position="766"/>
    </location>
</feature>
<dbReference type="GO" id="GO:1990961">
    <property type="term" value="P:xenobiotic detoxification by transmembrane export across the plasma membrane"/>
    <property type="evidence" value="ECO:0007669"/>
    <property type="project" value="InterPro"/>
</dbReference>
<dbReference type="GO" id="GO:0016020">
    <property type="term" value="C:membrane"/>
    <property type="evidence" value="ECO:0007669"/>
    <property type="project" value="UniProtKB-SubCell"/>
</dbReference>
<evidence type="ECO:0000256" key="1">
    <source>
        <dbReference type="ARBA" id="ARBA00004141"/>
    </source>
</evidence>
<evidence type="ECO:0000256" key="5">
    <source>
        <dbReference type="ARBA" id="ARBA00023136"/>
    </source>
</evidence>
<comment type="subcellular location">
    <subcellularLocation>
        <location evidence="1">Membrane</location>
        <topology evidence="1">Multi-pass membrane protein</topology>
    </subcellularLocation>
</comment>
<feature type="transmembrane region" description="Helical" evidence="6">
    <location>
        <begin position="331"/>
        <end position="351"/>
    </location>
</feature>
<evidence type="ECO:0000313" key="7">
    <source>
        <dbReference type="EMBL" id="KAF4366182.1"/>
    </source>
</evidence>
<feature type="transmembrane region" description="Helical" evidence="6">
    <location>
        <begin position="520"/>
        <end position="544"/>
    </location>
</feature>
<dbReference type="GO" id="GO:0042910">
    <property type="term" value="F:xenobiotic transmembrane transporter activity"/>
    <property type="evidence" value="ECO:0007669"/>
    <property type="project" value="InterPro"/>
</dbReference>
<feature type="transmembrane region" description="Helical" evidence="6">
    <location>
        <begin position="648"/>
        <end position="673"/>
    </location>
</feature>
<sequence>MEENNNNQPLLSSREDNQNNHLETLLSTTSNHSFTADADDIQPINTVRDFYKEFKVESKKLWFLAGPAIFTSICQYSLGAITQVFAGHVSTIALAAVSVENSVIAGFSFGIMLGMGSALETLCGQAFGAGQHDMLGIYMQRSWVILNSTGVILCFLYIFASKLLKLIGQTTEISEAAGLFAVWMIPQLFAYAMNFPIAKFLQAQSKMMVMAIISAVALVFHTFFSWLLILKLDWGMAGAAVVLNVSWWFIVVAQLAYIFSGTCGRAWSGFSSKAFQNLWGFVRLSLASAVMLCMNILGWTVMVALGINAAISVRVSNELGAAHPRTAKFSLVVAVISSFIIGLVLSIILIASRNEYPTLFSDDSDVETLVKKLTPVLATCILINNIQPVLSGDLVWDALRDSGTDVRSFLHGVQNQLEQRVETEQPLMEKENKQPLLSPYGEDELTHQNKHLLSRPFTAGARLLFTEFKTEFNKLWYLAAPAIFTAICQYSLGAITQVFAGHVSTLALAAVSVENSVISGFSFGIMLGMGSALETLCGQAYGAGQYDMLGIYMQRSWLILNGTAVILCFFYIFAEQLLKLIGQTPEISESAGLFSVWMIPQLFAYALNFPIAKFLQAQSKIMVMAVISAVALVFHVFFSWLVMLKLGWGMAGAAVVLNLSWWFIVVAQLAYIFSGSCGRAWSGFSWKAFQNLWGFVKLSFASAIMLCANILGWAMMVAIGMNAAISVRVSNELGADHPRTAKVSLIVAVITSFLIGVVLSLILVITRNQYPSLFSDDTSVRILVTNLTPLLATCIVINNIQPVLSGVAIGAGWQAFVAYVNVACYYLFGVPLGLSLGYKLNMGVSGIWYGMLAGTVLQTSILFLMVYTTNWSKEASLAEDRIRKWGGDSNEDIEKLVIMEEMMTNPRHNSYSSNNPPGFLSFPSNPSRGPSQSWGQFGNFKGGPSRGRGIFSVWGQKSQYQLCHTVHQCFYRFEKNFTDPDSF</sequence>
<gene>
    <name evidence="7" type="ORF">F8388_014900</name>
</gene>
<feature type="transmembrane region" description="Helical" evidence="6">
    <location>
        <begin position="61"/>
        <end position="82"/>
    </location>
</feature>
<reference evidence="7 8" key="1">
    <citation type="journal article" date="2020" name="bioRxiv">
        <title>Sequence and annotation of 42 cannabis genomes reveals extensive copy number variation in cannabinoid synthesis and pathogen resistance genes.</title>
        <authorList>
            <person name="Mckernan K.J."/>
            <person name="Helbert Y."/>
            <person name="Kane L.T."/>
            <person name="Ebling H."/>
            <person name="Zhang L."/>
            <person name="Liu B."/>
            <person name="Eaton Z."/>
            <person name="Mclaughlin S."/>
            <person name="Kingan S."/>
            <person name="Baybayan P."/>
            <person name="Concepcion G."/>
            <person name="Jordan M."/>
            <person name="Riva A."/>
            <person name="Barbazuk W."/>
            <person name="Harkins T."/>
        </authorList>
    </citation>
    <scope>NUCLEOTIDE SEQUENCE [LARGE SCALE GENOMIC DNA]</scope>
    <source>
        <strain evidence="8">cv. Jamaican Lion 4</strain>
        <tissue evidence="7">Leaf</tissue>
    </source>
</reference>
<evidence type="ECO:0000256" key="4">
    <source>
        <dbReference type="ARBA" id="ARBA00022989"/>
    </source>
</evidence>
<proteinExistence type="inferred from homology"/>
<dbReference type="GO" id="GO:0015297">
    <property type="term" value="F:antiporter activity"/>
    <property type="evidence" value="ECO:0007669"/>
    <property type="project" value="InterPro"/>
</dbReference>
<comment type="caution">
    <text evidence="7">The sequence shown here is derived from an EMBL/GenBank/DDBJ whole genome shotgun (WGS) entry which is preliminary data.</text>
</comment>
<organism evidence="7 8">
    <name type="scientific">Cannabis sativa</name>
    <name type="common">Hemp</name>
    <name type="synonym">Marijuana</name>
    <dbReference type="NCBI Taxonomy" id="3483"/>
    <lineage>
        <taxon>Eukaryota</taxon>
        <taxon>Viridiplantae</taxon>
        <taxon>Streptophyta</taxon>
        <taxon>Embryophyta</taxon>
        <taxon>Tracheophyta</taxon>
        <taxon>Spermatophyta</taxon>
        <taxon>Magnoliopsida</taxon>
        <taxon>eudicotyledons</taxon>
        <taxon>Gunneridae</taxon>
        <taxon>Pentapetalae</taxon>
        <taxon>rosids</taxon>
        <taxon>fabids</taxon>
        <taxon>Rosales</taxon>
        <taxon>Cannabaceae</taxon>
        <taxon>Cannabis</taxon>
    </lineage>
</organism>
<feature type="transmembrane region" description="Helical" evidence="6">
    <location>
        <begin position="556"/>
        <end position="574"/>
    </location>
</feature>
<feature type="transmembrane region" description="Helical" evidence="6">
    <location>
        <begin position="176"/>
        <end position="195"/>
    </location>
</feature>
<dbReference type="EMBL" id="JAATIP010000153">
    <property type="protein sequence ID" value="KAF4366182.1"/>
    <property type="molecule type" value="Genomic_DNA"/>
</dbReference>
<feature type="transmembrane region" description="Helical" evidence="6">
    <location>
        <begin position="280"/>
        <end position="311"/>
    </location>
</feature>
<feature type="transmembrane region" description="Helical" evidence="6">
    <location>
        <begin position="102"/>
        <end position="122"/>
    </location>
</feature>
<comment type="similarity">
    <text evidence="2 6">Belongs to the multi antimicrobial extrusion (MATE) (TC 2.A.66.1) family.</text>
</comment>
<feature type="transmembrane region" description="Helical" evidence="6">
    <location>
        <begin position="475"/>
        <end position="500"/>
    </location>
</feature>
<dbReference type="PANTHER" id="PTHR11206">
    <property type="entry name" value="MULTIDRUG RESISTANCE PROTEIN"/>
    <property type="match status" value="1"/>
</dbReference>
<name>A0A7J6F644_CANSA</name>
<dbReference type="AlphaFoldDB" id="A0A7J6F644"/>
<feature type="transmembrane region" description="Helical" evidence="6">
    <location>
        <begin position="694"/>
        <end position="725"/>
    </location>
</feature>
<dbReference type="Pfam" id="PF01554">
    <property type="entry name" value="MatE"/>
    <property type="match status" value="4"/>
</dbReference>
<dbReference type="InterPro" id="IPR045069">
    <property type="entry name" value="MATE_euk"/>
</dbReference>
<feature type="transmembrane region" description="Helical" evidence="6">
    <location>
        <begin position="778"/>
        <end position="800"/>
    </location>
</feature>
<feature type="transmembrane region" description="Helical" evidence="6">
    <location>
        <begin position="235"/>
        <end position="259"/>
    </location>
</feature>
<feature type="transmembrane region" description="Helical" evidence="6">
    <location>
        <begin position="207"/>
        <end position="229"/>
    </location>
</feature>
<evidence type="ECO:0000256" key="2">
    <source>
        <dbReference type="ARBA" id="ARBA00010199"/>
    </source>
</evidence>
<protein>
    <recommendedName>
        <fullName evidence="6">Protein DETOXIFICATION</fullName>
    </recommendedName>
    <alternativeName>
        <fullName evidence="6">Multidrug and toxic compound extrusion protein</fullName>
    </alternativeName>
</protein>
<evidence type="ECO:0000256" key="6">
    <source>
        <dbReference type="RuleBase" id="RU004914"/>
    </source>
</evidence>
<feature type="transmembrane region" description="Helical" evidence="6">
    <location>
        <begin position="143"/>
        <end position="164"/>
    </location>
</feature>
<feature type="transmembrane region" description="Helical" evidence="6">
    <location>
        <begin position="812"/>
        <end position="834"/>
    </location>
</feature>
<accession>A0A7J6F644</accession>
<dbReference type="InterPro" id="IPR002528">
    <property type="entry name" value="MATE_fam"/>
</dbReference>
<evidence type="ECO:0000313" key="8">
    <source>
        <dbReference type="Proteomes" id="UP000525078"/>
    </source>
</evidence>
<keyword evidence="3 6" id="KW-0812">Transmembrane</keyword>
<feature type="transmembrane region" description="Helical" evidence="6">
    <location>
        <begin position="622"/>
        <end position="642"/>
    </location>
</feature>
<keyword evidence="4 6" id="KW-1133">Transmembrane helix</keyword>
<feature type="transmembrane region" description="Helical" evidence="6">
    <location>
        <begin position="594"/>
        <end position="615"/>
    </location>
</feature>
<feature type="transmembrane region" description="Helical" evidence="6">
    <location>
        <begin position="846"/>
        <end position="867"/>
    </location>
</feature>
<dbReference type="Proteomes" id="UP000525078">
    <property type="component" value="Unassembled WGS sequence"/>
</dbReference>
<dbReference type="CDD" id="cd13132">
    <property type="entry name" value="MATE_eukaryotic"/>
    <property type="match status" value="2"/>
</dbReference>
<keyword evidence="5 6" id="KW-0472">Membrane</keyword>